<feature type="compositionally biased region" description="Basic residues" evidence="1">
    <location>
        <begin position="51"/>
        <end position="61"/>
    </location>
</feature>
<reference evidence="5" key="1">
    <citation type="submission" date="2025-08" db="UniProtKB">
        <authorList>
            <consortium name="RefSeq"/>
        </authorList>
    </citation>
    <scope>IDENTIFICATION</scope>
    <source>
        <tissue evidence="5">Testes</tissue>
    </source>
</reference>
<feature type="region of interest" description="Disordered" evidence="1">
    <location>
        <begin position="20"/>
        <end position="65"/>
    </location>
</feature>
<accession>A0ABM0N1E6</accession>
<dbReference type="Gene3D" id="3.40.50.300">
    <property type="entry name" value="P-loop containing nucleotide triphosphate hydrolases"/>
    <property type="match status" value="1"/>
</dbReference>
<dbReference type="SUPFAM" id="SSF52540">
    <property type="entry name" value="P-loop containing nucleoside triphosphate hydrolases"/>
    <property type="match status" value="1"/>
</dbReference>
<evidence type="ECO:0000313" key="4">
    <source>
        <dbReference type="Proteomes" id="UP000694865"/>
    </source>
</evidence>
<dbReference type="InterPro" id="IPR057373">
    <property type="entry name" value="ZNFX1"/>
</dbReference>
<organism evidence="4 5">
    <name type="scientific">Saccoglossus kowalevskii</name>
    <name type="common">Acorn worm</name>
    <dbReference type="NCBI Taxonomy" id="10224"/>
    <lineage>
        <taxon>Eukaryota</taxon>
        <taxon>Metazoa</taxon>
        <taxon>Hemichordata</taxon>
        <taxon>Enteropneusta</taxon>
        <taxon>Harrimaniidae</taxon>
        <taxon>Saccoglossus</taxon>
    </lineage>
</organism>
<evidence type="ECO:0000259" key="2">
    <source>
        <dbReference type="Pfam" id="PF13086"/>
    </source>
</evidence>
<proteinExistence type="predicted"/>
<evidence type="ECO:0000259" key="3">
    <source>
        <dbReference type="Pfam" id="PF25396"/>
    </source>
</evidence>
<evidence type="ECO:0000313" key="5">
    <source>
        <dbReference type="RefSeq" id="XP_006826087.1"/>
    </source>
</evidence>
<dbReference type="GeneID" id="102809256"/>
<keyword evidence="4" id="KW-1185">Reference proteome</keyword>
<dbReference type="PANTHER" id="PTHR10887">
    <property type="entry name" value="DNA2/NAM7 HELICASE FAMILY"/>
    <property type="match status" value="1"/>
</dbReference>
<feature type="domain" description="ZNFX1" evidence="3">
    <location>
        <begin position="329"/>
        <end position="433"/>
    </location>
</feature>
<dbReference type="RefSeq" id="XP_006826087.1">
    <property type="nucleotide sequence ID" value="XM_006826024.1"/>
</dbReference>
<dbReference type="InterPro" id="IPR045055">
    <property type="entry name" value="DNA2/NAM7-like"/>
</dbReference>
<dbReference type="InterPro" id="IPR027417">
    <property type="entry name" value="P-loop_NTPase"/>
</dbReference>
<evidence type="ECO:0000256" key="1">
    <source>
        <dbReference type="SAM" id="MobiDB-lite"/>
    </source>
</evidence>
<protein>
    <submittedName>
        <fullName evidence="5">NFX1-type zinc finger-containing protein 1-like</fullName>
    </submittedName>
</protein>
<dbReference type="Proteomes" id="UP000694865">
    <property type="component" value="Unplaced"/>
</dbReference>
<feature type="non-terminal residue" evidence="5">
    <location>
        <position position="765"/>
    </location>
</feature>
<dbReference type="Pfam" id="PF25396">
    <property type="entry name" value="ZNFX1"/>
    <property type="match status" value="1"/>
</dbReference>
<name>A0ABM0N1E6_SACKO</name>
<feature type="domain" description="DNA2/NAM7 helicase helicase" evidence="2">
    <location>
        <begin position="511"/>
        <end position="613"/>
    </location>
</feature>
<gene>
    <name evidence="5" type="primary">LOC102809256</name>
</gene>
<sequence length="765" mass="87925">MNTRQQPSIDASVCRVALTGRGTKRKMNHSQHGPQTALRSALPRRNDTSRRHNNIGRHKQQPMKENTTHDLEKLLLEEPKDIVISLTQDTKRLQNMLKDTGKTTQDLFLLLQVLGKASRCTFAPQNQIHLLNTIIESRLFTFISRELSTIYIYVMRGIFDNKSEAMIRHILTLLKAILNIMPTKFLEIASAVDLLNVIAKSTSTSESGVVIDPVVIQEIHALQEDRSQVMADVRIGQTQPESEQLSEDHQSWHPPENFRSISVFPTSSDIRANVEPFLRPNIAIGPFRDTEHYLDVHFRLLREDFIQPLRKGIQEYLSQQSHPRKKHSRLTDIRVYEEVFILSPMCRDFDGICHMVQFHNGCLKRIRWKSSKRLIYGSLVCLSKDNFNTAHFATVAHREPKQLESGFLALKFHSLEDVIYELPDQPYKMVESNAYFESYRYVLEGLQDLNTNSLPFREYLVECEKEVRIPAYINSEDVTYTLCNDSVTKSQSISAPVLDTSSWPTSRELGLDESQLQALKTALTKELAIIQGPPGTGKTYIGLEIVKILLDNHKVWSGTMNPPAPSPILIVCYTNHALDQFLEGINKFQGTEIVRVGGRSKSEALEKSLISEKRKKGGVVGRLILRELKEYQERILTWTEKHRFNPSCMIYCQNLCVPQQHRHSLLTVKPGKSRWQLNDEQSILDYWLMEKIRDATNSKQMHMEYPNSDSTKLAAAIENDDDEDDNRILVEFETDFLADQRYLEGDWTQDLIMGQQHTDTNDSTY</sequence>
<dbReference type="Pfam" id="PF13086">
    <property type="entry name" value="AAA_11"/>
    <property type="match status" value="1"/>
</dbReference>
<dbReference type="InterPro" id="IPR041677">
    <property type="entry name" value="DNA2/NAM7_AAA_11"/>
</dbReference>
<dbReference type="PANTHER" id="PTHR10887:SF341">
    <property type="entry name" value="NFX1-TYPE ZINC FINGER-CONTAINING PROTEIN 1"/>
    <property type="match status" value="1"/>
</dbReference>